<keyword evidence="1" id="KW-0472">Membrane</keyword>
<dbReference type="PATRIC" id="fig|1423779.3.peg.210"/>
<proteinExistence type="predicted"/>
<accession>A0A0R1WHX2</accession>
<keyword evidence="1" id="KW-0812">Transmembrane</keyword>
<evidence type="ECO:0000313" key="2">
    <source>
        <dbReference type="EMBL" id="KRM17045.1"/>
    </source>
</evidence>
<evidence type="ECO:0000256" key="1">
    <source>
        <dbReference type="SAM" id="Phobius"/>
    </source>
</evidence>
<gene>
    <name evidence="2" type="ORF">FC49_GL000207</name>
</gene>
<reference evidence="2 3" key="1">
    <citation type="journal article" date="2015" name="Genome Announc.">
        <title>Expanding the biotechnology potential of lactobacilli through comparative genomics of 213 strains and associated genera.</title>
        <authorList>
            <person name="Sun Z."/>
            <person name="Harris H.M."/>
            <person name="McCann A."/>
            <person name="Guo C."/>
            <person name="Argimon S."/>
            <person name="Zhang W."/>
            <person name="Yang X."/>
            <person name="Jeffery I.B."/>
            <person name="Cooney J.C."/>
            <person name="Kagawa T.F."/>
            <person name="Liu W."/>
            <person name="Song Y."/>
            <person name="Salvetti E."/>
            <person name="Wrobel A."/>
            <person name="Rasinkangas P."/>
            <person name="Parkhill J."/>
            <person name="Rea M.C."/>
            <person name="O'Sullivan O."/>
            <person name="Ritari J."/>
            <person name="Douillard F.P."/>
            <person name="Paul Ross R."/>
            <person name="Yang R."/>
            <person name="Briner A.E."/>
            <person name="Felis G.E."/>
            <person name="de Vos W.M."/>
            <person name="Barrangou R."/>
            <person name="Klaenhammer T.R."/>
            <person name="Caufield P.W."/>
            <person name="Cui Y."/>
            <person name="Zhang H."/>
            <person name="O'Toole P.W."/>
        </authorList>
    </citation>
    <scope>NUCLEOTIDE SEQUENCE [LARGE SCALE GENOMIC DNA]</scope>
    <source>
        <strain evidence="2 3">DSM 4864</strain>
    </source>
</reference>
<keyword evidence="1" id="KW-1133">Transmembrane helix</keyword>
<dbReference type="EMBL" id="AZGE01000001">
    <property type="protein sequence ID" value="KRM17045.1"/>
    <property type="molecule type" value="Genomic_DNA"/>
</dbReference>
<evidence type="ECO:0000313" key="3">
    <source>
        <dbReference type="Proteomes" id="UP000050973"/>
    </source>
</evidence>
<feature type="transmembrane region" description="Helical" evidence="1">
    <location>
        <begin position="58"/>
        <end position="85"/>
    </location>
</feature>
<comment type="caution">
    <text evidence="2">The sequence shown here is derived from an EMBL/GenBank/DDBJ whole genome shotgun (WGS) entry which is preliminary data.</text>
</comment>
<dbReference type="Proteomes" id="UP000050973">
    <property type="component" value="Unassembled WGS sequence"/>
</dbReference>
<organism evidence="2 3">
    <name type="scientific">Limosilactobacillus oris DSM 4864</name>
    <dbReference type="NCBI Taxonomy" id="1423779"/>
    <lineage>
        <taxon>Bacteria</taxon>
        <taxon>Bacillati</taxon>
        <taxon>Bacillota</taxon>
        <taxon>Bacilli</taxon>
        <taxon>Lactobacillales</taxon>
        <taxon>Lactobacillaceae</taxon>
        <taxon>Limosilactobacillus</taxon>
    </lineage>
</organism>
<dbReference type="AlphaFoldDB" id="A0A0R1WHX2"/>
<protein>
    <recommendedName>
        <fullName evidence="4">Integral membrane protein</fullName>
    </recommendedName>
</protein>
<evidence type="ECO:0008006" key="4">
    <source>
        <dbReference type="Google" id="ProtNLM"/>
    </source>
</evidence>
<name>A0A0R1WHX2_9LACO</name>
<sequence>MKLMENFFLIALTAIFLIESVAEVRLFMQVRDIFYRSGRAQPTKRVARIIRIENQWSWISWIFLLLLFVLPDVYTFLVICVITLIETWVVYELQNARNYADSINKNE</sequence>